<dbReference type="EMBL" id="VSRR010122875">
    <property type="protein sequence ID" value="MPD00431.1"/>
    <property type="molecule type" value="Genomic_DNA"/>
</dbReference>
<protein>
    <submittedName>
        <fullName evidence="2">Uncharacterized protein</fullName>
    </submittedName>
</protein>
<dbReference type="Proteomes" id="UP000324222">
    <property type="component" value="Unassembled WGS sequence"/>
</dbReference>
<gene>
    <name evidence="2" type="ORF">E2C01_095902</name>
</gene>
<evidence type="ECO:0000256" key="1">
    <source>
        <dbReference type="SAM" id="Phobius"/>
    </source>
</evidence>
<evidence type="ECO:0000313" key="3">
    <source>
        <dbReference type="Proteomes" id="UP000324222"/>
    </source>
</evidence>
<organism evidence="2 3">
    <name type="scientific">Portunus trituberculatus</name>
    <name type="common">Swimming crab</name>
    <name type="synonym">Neptunus trituberculatus</name>
    <dbReference type="NCBI Taxonomy" id="210409"/>
    <lineage>
        <taxon>Eukaryota</taxon>
        <taxon>Metazoa</taxon>
        <taxon>Ecdysozoa</taxon>
        <taxon>Arthropoda</taxon>
        <taxon>Crustacea</taxon>
        <taxon>Multicrustacea</taxon>
        <taxon>Malacostraca</taxon>
        <taxon>Eumalacostraca</taxon>
        <taxon>Eucarida</taxon>
        <taxon>Decapoda</taxon>
        <taxon>Pleocyemata</taxon>
        <taxon>Brachyura</taxon>
        <taxon>Eubrachyura</taxon>
        <taxon>Portunoidea</taxon>
        <taxon>Portunidae</taxon>
        <taxon>Portuninae</taxon>
        <taxon>Portunus</taxon>
    </lineage>
</organism>
<reference evidence="2 3" key="1">
    <citation type="submission" date="2019-05" db="EMBL/GenBank/DDBJ databases">
        <title>Another draft genome of Portunus trituberculatus and its Hox gene families provides insights of decapod evolution.</title>
        <authorList>
            <person name="Jeong J.-H."/>
            <person name="Song I."/>
            <person name="Kim S."/>
            <person name="Choi T."/>
            <person name="Kim D."/>
            <person name="Ryu S."/>
            <person name="Kim W."/>
        </authorList>
    </citation>
    <scope>NUCLEOTIDE SEQUENCE [LARGE SCALE GENOMIC DNA]</scope>
    <source>
        <tissue evidence="2">Muscle</tissue>
    </source>
</reference>
<evidence type="ECO:0000313" key="2">
    <source>
        <dbReference type="EMBL" id="MPD00431.1"/>
    </source>
</evidence>
<keyword evidence="1" id="KW-0472">Membrane</keyword>
<name>A0A5B7JU88_PORTR</name>
<sequence>MLIRFTGFASIRLPLISFPGILLFIGIIVTKAQSAASLAGVDHYGQYISCFSFTFENDIWSSSYDFSFVSPAITKCREHNNTICHVGIRIRGVCGERVTDLVHWGRVQMKGRASVDRAQARTAMNGRTIMLCLQILVS</sequence>
<accession>A0A5B7JU88</accession>
<feature type="transmembrane region" description="Helical" evidence="1">
    <location>
        <begin position="12"/>
        <end position="29"/>
    </location>
</feature>
<comment type="caution">
    <text evidence="2">The sequence shown here is derived from an EMBL/GenBank/DDBJ whole genome shotgun (WGS) entry which is preliminary data.</text>
</comment>
<keyword evidence="1" id="KW-0812">Transmembrane</keyword>
<proteinExistence type="predicted"/>
<dbReference type="AlphaFoldDB" id="A0A5B7JU88"/>
<keyword evidence="1" id="KW-1133">Transmembrane helix</keyword>
<keyword evidence="3" id="KW-1185">Reference proteome</keyword>